<evidence type="ECO:0000256" key="2">
    <source>
        <dbReference type="ARBA" id="ARBA00022723"/>
    </source>
</evidence>
<name>K9H2J8_9PROT</name>
<reference evidence="7 8" key="1">
    <citation type="journal article" date="2013" name="Genome Announc.">
        <title>Draft Genome Sequence of an Alphaproteobacterium, Caenispirillum salinarum AK4(T), Isolated from a Solar Saltern.</title>
        <authorList>
            <person name="Khatri I."/>
            <person name="Singh A."/>
            <person name="Korpole S."/>
            <person name="Pinnaka A.K."/>
            <person name="Subramanian S."/>
        </authorList>
    </citation>
    <scope>NUCLEOTIDE SEQUENCE [LARGE SCALE GENOMIC DNA]</scope>
    <source>
        <strain evidence="7 8">AK4</strain>
    </source>
</reference>
<evidence type="ECO:0000256" key="5">
    <source>
        <dbReference type="SAM" id="MobiDB-lite"/>
    </source>
</evidence>
<dbReference type="SUPFAM" id="SSF46626">
    <property type="entry name" value="Cytochrome c"/>
    <property type="match status" value="1"/>
</dbReference>
<gene>
    <name evidence="7" type="ORF">C882_3558</name>
</gene>
<keyword evidence="1 4" id="KW-0349">Heme</keyword>
<evidence type="ECO:0000256" key="4">
    <source>
        <dbReference type="PROSITE-ProRule" id="PRU00433"/>
    </source>
</evidence>
<dbReference type="InterPro" id="IPR009056">
    <property type="entry name" value="Cyt_c-like_dom"/>
</dbReference>
<dbReference type="AlphaFoldDB" id="K9H2J8"/>
<feature type="region of interest" description="Disordered" evidence="5">
    <location>
        <begin position="59"/>
        <end position="85"/>
    </location>
</feature>
<keyword evidence="2 4" id="KW-0479">Metal-binding</keyword>
<evidence type="ECO:0000313" key="7">
    <source>
        <dbReference type="EMBL" id="EKV31807.1"/>
    </source>
</evidence>
<dbReference type="Pfam" id="PF13442">
    <property type="entry name" value="Cytochrome_CBB3"/>
    <property type="match status" value="1"/>
</dbReference>
<dbReference type="eggNOG" id="COG2010">
    <property type="taxonomic scope" value="Bacteria"/>
</dbReference>
<dbReference type="PANTHER" id="PTHR35008">
    <property type="entry name" value="BLL4482 PROTEIN-RELATED"/>
    <property type="match status" value="1"/>
</dbReference>
<dbReference type="STRING" id="1238182.C882_3558"/>
<dbReference type="GO" id="GO:0009055">
    <property type="term" value="F:electron transfer activity"/>
    <property type="evidence" value="ECO:0007669"/>
    <property type="project" value="InterPro"/>
</dbReference>
<dbReference type="Gene3D" id="1.10.760.10">
    <property type="entry name" value="Cytochrome c-like domain"/>
    <property type="match status" value="1"/>
</dbReference>
<evidence type="ECO:0000313" key="8">
    <source>
        <dbReference type="Proteomes" id="UP000009881"/>
    </source>
</evidence>
<organism evidence="7 8">
    <name type="scientific">Caenispirillum salinarum AK4</name>
    <dbReference type="NCBI Taxonomy" id="1238182"/>
    <lineage>
        <taxon>Bacteria</taxon>
        <taxon>Pseudomonadati</taxon>
        <taxon>Pseudomonadota</taxon>
        <taxon>Alphaproteobacteria</taxon>
        <taxon>Rhodospirillales</taxon>
        <taxon>Novispirillaceae</taxon>
        <taxon>Caenispirillum</taxon>
    </lineage>
</organism>
<dbReference type="PROSITE" id="PS51007">
    <property type="entry name" value="CYTC"/>
    <property type="match status" value="1"/>
</dbReference>
<comment type="caution">
    <text evidence="7">The sequence shown here is derived from an EMBL/GenBank/DDBJ whole genome shotgun (WGS) entry which is preliminary data.</text>
</comment>
<sequence length="147" mass="15894">MKAALIGAVLAGGAAYGGWMLSGGSGGPQADPTDAALVAEGRQVYAEHCAACHGLALEGEPDWRSRNPDGTLPAPPHDETGHTWHHPDQQLFDITKYGVEPFAPEGYVSNMPAYEDVLTDREIWASLAYIKSRWPEDVLQKQQARNP</sequence>
<keyword evidence="3 4" id="KW-0408">Iron</keyword>
<evidence type="ECO:0000259" key="6">
    <source>
        <dbReference type="PROSITE" id="PS51007"/>
    </source>
</evidence>
<feature type="compositionally biased region" description="Basic and acidic residues" evidence="5">
    <location>
        <begin position="76"/>
        <end position="85"/>
    </location>
</feature>
<dbReference type="PANTHER" id="PTHR35008:SF4">
    <property type="entry name" value="BLL4482 PROTEIN"/>
    <property type="match status" value="1"/>
</dbReference>
<dbReference type="Proteomes" id="UP000009881">
    <property type="component" value="Unassembled WGS sequence"/>
</dbReference>
<feature type="domain" description="Cytochrome c" evidence="6">
    <location>
        <begin position="36"/>
        <end position="134"/>
    </location>
</feature>
<accession>K9H2J8</accession>
<dbReference type="GO" id="GO:0020037">
    <property type="term" value="F:heme binding"/>
    <property type="evidence" value="ECO:0007669"/>
    <property type="project" value="InterPro"/>
</dbReference>
<keyword evidence="8" id="KW-1185">Reference proteome</keyword>
<protein>
    <submittedName>
        <fullName evidence="7">Cytochrome c family protein</fullName>
    </submittedName>
</protein>
<proteinExistence type="predicted"/>
<evidence type="ECO:0000256" key="1">
    <source>
        <dbReference type="ARBA" id="ARBA00022617"/>
    </source>
</evidence>
<dbReference type="EMBL" id="ANHY01000005">
    <property type="protein sequence ID" value="EKV31807.1"/>
    <property type="molecule type" value="Genomic_DNA"/>
</dbReference>
<dbReference type="InterPro" id="IPR036909">
    <property type="entry name" value="Cyt_c-like_dom_sf"/>
</dbReference>
<dbReference type="InterPro" id="IPR051459">
    <property type="entry name" value="Cytochrome_c-type_DH"/>
</dbReference>
<dbReference type="PATRIC" id="fig|1238182.3.peg.1229"/>
<evidence type="ECO:0000256" key="3">
    <source>
        <dbReference type="ARBA" id="ARBA00023004"/>
    </source>
</evidence>
<dbReference type="GO" id="GO:0046872">
    <property type="term" value="F:metal ion binding"/>
    <property type="evidence" value="ECO:0007669"/>
    <property type="project" value="UniProtKB-KW"/>
</dbReference>